<protein>
    <recommendedName>
        <fullName evidence="4">PET hydrolase/cutinase-like domain-containing protein</fullName>
    </recommendedName>
</protein>
<sequence>MAGLTITLGMLVLVIYLATGPQLPAVTSASANWLGPGPLPVGQNEFIFVDETRPTDDNRGNPGSPNRTFPTTVWYPENTGGSHPLIIHSHGIMSSRTEMTYMLENLASHGYIIAATDYPLTNGGTPGGANATDVVNQPADVSFLIDSVIALEGNEKPFEGLIDINRIGLTGLSLGGLTTTLTTYHPRWRDPRIKAAVSIAGPSAVFTEYFYTTSDIPFLMIAGTSDALIDHKYNAAIIPERIENGMLITIEGGSHLGFIGLSDPLFRFMNNPDNIGCQAILAVLDQNPDDMFLALGTEAEGVVANPEAPDVCQKMPALEASHPGQQQLITQIAVLSFFESVFAKTEDERATARDQLQTSLAFDFEKVSFTD</sequence>
<evidence type="ECO:0000256" key="1">
    <source>
        <dbReference type="ARBA" id="ARBA00022801"/>
    </source>
</evidence>
<dbReference type="GO" id="GO:0016042">
    <property type="term" value="P:lipid catabolic process"/>
    <property type="evidence" value="ECO:0007669"/>
    <property type="project" value="UniProtKB-KW"/>
</dbReference>
<dbReference type="EMBL" id="UINC01001099">
    <property type="protein sequence ID" value="SUZ70705.1"/>
    <property type="molecule type" value="Genomic_DNA"/>
</dbReference>
<keyword evidence="1" id="KW-0378">Hydrolase</keyword>
<organism evidence="5">
    <name type="scientific">marine metagenome</name>
    <dbReference type="NCBI Taxonomy" id="408172"/>
    <lineage>
        <taxon>unclassified sequences</taxon>
        <taxon>metagenomes</taxon>
        <taxon>ecological metagenomes</taxon>
    </lineage>
</organism>
<evidence type="ECO:0000256" key="3">
    <source>
        <dbReference type="ARBA" id="ARBA00023098"/>
    </source>
</evidence>
<dbReference type="SUPFAM" id="SSF53474">
    <property type="entry name" value="alpha/beta-Hydrolases"/>
    <property type="match status" value="1"/>
</dbReference>
<dbReference type="GO" id="GO:0003847">
    <property type="term" value="F:1-alkyl-2-acetylglycerophosphocholine esterase activity"/>
    <property type="evidence" value="ECO:0007669"/>
    <property type="project" value="TreeGrafter"/>
</dbReference>
<evidence type="ECO:0000259" key="4">
    <source>
        <dbReference type="Pfam" id="PF12740"/>
    </source>
</evidence>
<gene>
    <name evidence="5" type="ORF">METZ01_LOCUS23559</name>
</gene>
<dbReference type="PANTHER" id="PTHR10272">
    <property type="entry name" value="PLATELET-ACTIVATING FACTOR ACETYLHYDROLASE"/>
    <property type="match status" value="1"/>
</dbReference>
<feature type="domain" description="PET hydrolase/cutinase-like" evidence="4">
    <location>
        <begin position="72"/>
        <end position="256"/>
    </location>
</feature>
<dbReference type="AlphaFoldDB" id="A0A381PUK4"/>
<keyword evidence="3" id="KW-0443">Lipid metabolism</keyword>
<proteinExistence type="predicted"/>
<keyword evidence="2" id="KW-0442">Lipid degradation</keyword>
<evidence type="ECO:0000256" key="2">
    <source>
        <dbReference type="ARBA" id="ARBA00022963"/>
    </source>
</evidence>
<dbReference type="Pfam" id="PF12740">
    <property type="entry name" value="PETase"/>
    <property type="match status" value="1"/>
</dbReference>
<evidence type="ECO:0000313" key="5">
    <source>
        <dbReference type="EMBL" id="SUZ70705.1"/>
    </source>
</evidence>
<dbReference type="InterPro" id="IPR041127">
    <property type="entry name" value="PET_hydrolase/cutinase-like"/>
</dbReference>
<accession>A0A381PUK4</accession>
<dbReference type="PANTHER" id="PTHR10272:SF0">
    <property type="entry name" value="PLATELET-ACTIVATING FACTOR ACETYLHYDROLASE"/>
    <property type="match status" value="1"/>
</dbReference>
<dbReference type="InterPro" id="IPR029058">
    <property type="entry name" value="AB_hydrolase_fold"/>
</dbReference>
<name>A0A381PUK4_9ZZZZ</name>
<reference evidence="5" key="1">
    <citation type="submission" date="2018-05" db="EMBL/GenBank/DDBJ databases">
        <authorList>
            <person name="Lanie J.A."/>
            <person name="Ng W.-L."/>
            <person name="Kazmierczak K.M."/>
            <person name="Andrzejewski T.M."/>
            <person name="Davidsen T.M."/>
            <person name="Wayne K.J."/>
            <person name="Tettelin H."/>
            <person name="Glass J.I."/>
            <person name="Rusch D."/>
            <person name="Podicherti R."/>
            <person name="Tsui H.-C.T."/>
            <person name="Winkler M.E."/>
        </authorList>
    </citation>
    <scope>NUCLEOTIDE SEQUENCE</scope>
</reference>
<dbReference type="Gene3D" id="3.40.50.1820">
    <property type="entry name" value="alpha/beta hydrolase"/>
    <property type="match status" value="1"/>
</dbReference>